<dbReference type="Proteomes" id="UP000292702">
    <property type="component" value="Unassembled WGS sequence"/>
</dbReference>
<keyword evidence="3" id="KW-1185">Reference proteome</keyword>
<sequence>MKSLRSRATRFRAKWLPSDSLSQKGIPSLRSVKPLYERRPVWWTRWTYPLVCANLIVTAYACELTWNYWTEVEKKPVSKIKGKDKAQDTDGDEERKWVLRPVWQRASFAGGQMLLGVALSALILGAASRQVRRLYVVPTPKSLLSAEAANKPSKSLIVQTVHHLDGRGKIIPMDVCTLRKGRGEKEIVVAPEGYTGTFWVDLVADAKVGGREMSTWNMRQTIYKAFYGAEWSKVLNEHGWVKQ</sequence>
<comment type="caution">
    <text evidence="2">The sequence shown here is derived from an EMBL/GenBank/DDBJ whole genome shotgun (WGS) entry which is preliminary data.</text>
</comment>
<gene>
    <name evidence="2" type="ORF">EIP91_007763</name>
</gene>
<feature type="transmembrane region" description="Helical" evidence="1">
    <location>
        <begin position="106"/>
        <end position="127"/>
    </location>
</feature>
<evidence type="ECO:0000313" key="2">
    <source>
        <dbReference type="EMBL" id="TCD69416.1"/>
    </source>
</evidence>
<keyword evidence="1" id="KW-0472">Membrane</keyword>
<evidence type="ECO:0000256" key="1">
    <source>
        <dbReference type="SAM" id="Phobius"/>
    </source>
</evidence>
<evidence type="ECO:0000313" key="3">
    <source>
        <dbReference type="Proteomes" id="UP000292702"/>
    </source>
</evidence>
<protein>
    <submittedName>
        <fullName evidence="2">Uncharacterized protein</fullName>
    </submittedName>
</protein>
<keyword evidence="1" id="KW-1133">Transmembrane helix</keyword>
<dbReference type="AlphaFoldDB" id="A0A4R0RP09"/>
<dbReference type="EMBL" id="RWJN01000042">
    <property type="protein sequence ID" value="TCD69416.1"/>
    <property type="molecule type" value="Genomic_DNA"/>
</dbReference>
<organism evidence="2 3">
    <name type="scientific">Steccherinum ochraceum</name>
    <dbReference type="NCBI Taxonomy" id="92696"/>
    <lineage>
        <taxon>Eukaryota</taxon>
        <taxon>Fungi</taxon>
        <taxon>Dikarya</taxon>
        <taxon>Basidiomycota</taxon>
        <taxon>Agaricomycotina</taxon>
        <taxon>Agaricomycetes</taxon>
        <taxon>Polyporales</taxon>
        <taxon>Steccherinaceae</taxon>
        <taxon>Steccherinum</taxon>
    </lineage>
</organism>
<name>A0A4R0RP09_9APHY</name>
<accession>A0A4R0RP09</accession>
<keyword evidence="1" id="KW-0812">Transmembrane</keyword>
<proteinExistence type="predicted"/>
<reference evidence="2 3" key="1">
    <citation type="submission" date="2018-11" db="EMBL/GenBank/DDBJ databases">
        <title>Genome assembly of Steccherinum ochraceum LE-BIN_3174, the white-rot fungus of the Steccherinaceae family (The Residual Polyporoid clade, Polyporales, Basidiomycota).</title>
        <authorList>
            <person name="Fedorova T.V."/>
            <person name="Glazunova O.A."/>
            <person name="Landesman E.O."/>
            <person name="Moiseenko K.V."/>
            <person name="Psurtseva N.V."/>
            <person name="Savinova O.S."/>
            <person name="Shakhova N.V."/>
            <person name="Tyazhelova T.V."/>
            <person name="Vasina D.V."/>
        </authorList>
    </citation>
    <scope>NUCLEOTIDE SEQUENCE [LARGE SCALE GENOMIC DNA]</scope>
    <source>
        <strain evidence="2 3">LE-BIN_3174</strain>
    </source>
</reference>
<dbReference type="OrthoDB" id="2607755at2759"/>